<feature type="domain" description="Gnk2-homologous" evidence="18">
    <location>
        <begin position="22"/>
        <end position="127"/>
    </location>
</feature>
<evidence type="ECO:0000256" key="11">
    <source>
        <dbReference type="ARBA" id="ARBA00023136"/>
    </source>
</evidence>
<dbReference type="InterPro" id="IPR011009">
    <property type="entry name" value="Kinase-like_dom_sf"/>
</dbReference>
<evidence type="ECO:0000256" key="12">
    <source>
        <dbReference type="ARBA" id="ARBA00023170"/>
    </source>
</evidence>
<evidence type="ECO:0000259" key="18">
    <source>
        <dbReference type="PROSITE" id="PS51473"/>
    </source>
</evidence>
<evidence type="ECO:0000256" key="15">
    <source>
        <dbReference type="SAM" id="Phobius"/>
    </source>
</evidence>
<keyword evidence="7 14" id="KW-0547">Nucleotide-binding</keyword>
<dbReference type="RefSeq" id="XP_010455738.1">
    <property type="nucleotide sequence ID" value="XM_010457436.1"/>
</dbReference>
<evidence type="ECO:0000256" key="1">
    <source>
        <dbReference type="ARBA" id="ARBA00004167"/>
    </source>
</evidence>
<keyword evidence="3" id="KW-0808">Transferase</keyword>
<accession>A0ABM0VGC5</accession>
<keyword evidence="4 15" id="KW-0812">Transmembrane</keyword>
<evidence type="ECO:0000256" key="2">
    <source>
        <dbReference type="ARBA" id="ARBA00022527"/>
    </source>
</evidence>
<dbReference type="InterPro" id="IPR002902">
    <property type="entry name" value="GNK2"/>
</dbReference>
<evidence type="ECO:0000256" key="14">
    <source>
        <dbReference type="PROSITE-ProRule" id="PRU10141"/>
    </source>
</evidence>
<keyword evidence="10 15" id="KW-1133">Transmembrane helix</keyword>
<feature type="domain" description="Gnk2-homologous" evidence="18">
    <location>
        <begin position="140"/>
        <end position="247"/>
    </location>
</feature>
<dbReference type="PANTHER" id="PTHR27002:SF698">
    <property type="entry name" value="CYSTEINE-RICH RECEPTOR-LIKE PROTEIN KINASE 38"/>
    <property type="match status" value="1"/>
</dbReference>
<dbReference type="CDD" id="cd14066">
    <property type="entry name" value="STKc_IRAK"/>
    <property type="match status" value="1"/>
</dbReference>
<dbReference type="InterPro" id="IPR017441">
    <property type="entry name" value="Protein_kinase_ATP_BS"/>
</dbReference>
<reference evidence="19" key="1">
    <citation type="journal article" date="2014" name="Nat. Commun.">
        <title>The emerging biofuel crop Camelina sativa retains a highly undifferentiated hexaploid genome structure.</title>
        <authorList>
            <person name="Kagale S."/>
            <person name="Koh C."/>
            <person name="Nixon J."/>
            <person name="Bollina V."/>
            <person name="Clarke W.E."/>
            <person name="Tuteja R."/>
            <person name="Spillane C."/>
            <person name="Robinson S.J."/>
            <person name="Links M.G."/>
            <person name="Clarke C."/>
            <person name="Higgins E.E."/>
            <person name="Huebert T."/>
            <person name="Sharpe A.G."/>
            <person name="Parkin I.A."/>
        </authorList>
    </citation>
    <scope>NUCLEOTIDE SEQUENCE [LARGE SCALE GENOMIC DNA]</scope>
    <source>
        <strain evidence="19">cv. DH55</strain>
    </source>
</reference>
<keyword evidence="9 14" id="KW-0067">ATP-binding</keyword>
<dbReference type="Proteomes" id="UP000694864">
    <property type="component" value="Chromosome 13"/>
</dbReference>
<dbReference type="SMART" id="SM00220">
    <property type="entry name" value="S_TKc"/>
    <property type="match status" value="1"/>
</dbReference>
<dbReference type="Pfam" id="PF01657">
    <property type="entry name" value="Stress-antifung"/>
    <property type="match status" value="2"/>
</dbReference>
<evidence type="ECO:0000256" key="4">
    <source>
        <dbReference type="ARBA" id="ARBA00022692"/>
    </source>
</evidence>
<evidence type="ECO:0000256" key="10">
    <source>
        <dbReference type="ARBA" id="ARBA00022989"/>
    </source>
</evidence>
<dbReference type="Pfam" id="PF07714">
    <property type="entry name" value="PK_Tyr_Ser-Thr"/>
    <property type="match status" value="1"/>
</dbReference>
<dbReference type="PANTHER" id="PTHR27002">
    <property type="entry name" value="RECEPTOR-LIKE SERINE/THREONINE-PROTEIN KINASE SD1-8"/>
    <property type="match status" value="1"/>
</dbReference>
<keyword evidence="11 15" id="KW-0472">Membrane</keyword>
<evidence type="ECO:0000313" key="20">
    <source>
        <dbReference type="RefSeq" id="XP_010455738.1"/>
    </source>
</evidence>
<name>A0ABM0VGC5_CAMSA</name>
<feature type="binding site" evidence="14">
    <location>
        <position position="371"/>
    </location>
    <ligand>
        <name>ATP</name>
        <dbReference type="ChEBI" id="CHEBI:30616"/>
    </ligand>
</feature>
<keyword evidence="8" id="KW-0418">Kinase</keyword>
<feature type="transmembrane region" description="Helical" evidence="15">
    <location>
        <begin position="281"/>
        <end position="303"/>
    </location>
</feature>
<evidence type="ECO:0000256" key="6">
    <source>
        <dbReference type="ARBA" id="ARBA00022737"/>
    </source>
</evidence>
<evidence type="ECO:0000256" key="8">
    <source>
        <dbReference type="ARBA" id="ARBA00022777"/>
    </source>
</evidence>
<dbReference type="InterPro" id="IPR038408">
    <property type="entry name" value="GNK2_sf"/>
</dbReference>
<keyword evidence="6" id="KW-0677">Repeat</keyword>
<dbReference type="GeneID" id="104737297"/>
<organism evidence="19 20">
    <name type="scientific">Camelina sativa</name>
    <name type="common">False flax</name>
    <name type="synonym">Myagrum sativum</name>
    <dbReference type="NCBI Taxonomy" id="90675"/>
    <lineage>
        <taxon>Eukaryota</taxon>
        <taxon>Viridiplantae</taxon>
        <taxon>Streptophyta</taxon>
        <taxon>Embryophyta</taxon>
        <taxon>Tracheophyta</taxon>
        <taxon>Spermatophyta</taxon>
        <taxon>Magnoliopsida</taxon>
        <taxon>eudicotyledons</taxon>
        <taxon>Gunneridae</taxon>
        <taxon>Pentapetalae</taxon>
        <taxon>rosids</taxon>
        <taxon>malvids</taxon>
        <taxon>Brassicales</taxon>
        <taxon>Brassicaceae</taxon>
        <taxon>Camelineae</taxon>
        <taxon>Camelina</taxon>
    </lineage>
</organism>
<dbReference type="CDD" id="cd23509">
    <property type="entry name" value="Gnk2-like"/>
    <property type="match status" value="2"/>
</dbReference>
<dbReference type="Gene3D" id="3.30.430.20">
    <property type="entry name" value="Gnk2 domain, C-X8-C-X2-C motif"/>
    <property type="match status" value="2"/>
</dbReference>
<evidence type="ECO:0000259" key="17">
    <source>
        <dbReference type="PROSITE" id="PS50011"/>
    </source>
</evidence>
<keyword evidence="2" id="KW-0723">Serine/threonine-protein kinase</keyword>
<keyword evidence="12" id="KW-0675">Receptor</keyword>
<dbReference type="SUPFAM" id="SSF56112">
    <property type="entry name" value="Protein kinase-like (PK-like)"/>
    <property type="match status" value="1"/>
</dbReference>
<dbReference type="PROSITE" id="PS00107">
    <property type="entry name" value="PROTEIN_KINASE_ATP"/>
    <property type="match status" value="1"/>
</dbReference>
<dbReference type="PROSITE" id="PS51473">
    <property type="entry name" value="GNK2"/>
    <property type="match status" value="2"/>
</dbReference>
<dbReference type="InterPro" id="IPR001245">
    <property type="entry name" value="Ser-Thr/Tyr_kinase_cat_dom"/>
</dbReference>
<keyword evidence="5 16" id="KW-0732">Signal</keyword>
<keyword evidence="19" id="KW-1185">Reference proteome</keyword>
<evidence type="ECO:0000256" key="5">
    <source>
        <dbReference type="ARBA" id="ARBA00022729"/>
    </source>
</evidence>
<keyword evidence="13" id="KW-0325">Glycoprotein</keyword>
<reference evidence="20" key="2">
    <citation type="submission" date="2025-08" db="UniProtKB">
        <authorList>
            <consortium name="RefSeq"/>
        </authorList>
    </citation>
    <scope>IDENTIFICATION</scope>
    <source>
        <tissue evidence="20">Leaf</tissue>
    </source>
</reference>
<dbReference type="Gene3D" id="3.30.200.20">
    <property type="entry name" value="Phosphorylase Kinase, domain 1"/>
    <property type="match status" value="1"/>
</dbReference>
<evidence type="ECO:0000256" key="16">
    <source>
        <dbReference type="SAM" id="SignalP"/>
    </source>
</evidence>
<dbReference type="InterPro" id="IPR000719">
    <property type="entry name" value="Prot_kinase_dom"/>
</dbReference>
<evidence type="ECO:0000256" key="7">
    <source>
        <dbReference type="ARBA" id="ARBA00022741"/>
    </source>
</evidence>
<evidence type="ECO:0000256" key="9">
    <source>
        <dbReference type="ARBA" id="ARBA00022840"/>
    </source>
</evidence>
<evidence type="ECO:0000256" key="13">
    <source>
        <dbReference type="ARBA" id="ARBA00023180"/>
    </source>
</evidence>
<evidence type="ECO:0000256" key="3">
    <source>
        <dbReference type="ARBA" id="ARBA00022679"/>
    </source>
</evidence>
<dbReference type="PROSITE" id="PS50011">
    <property type="entry name" value="PROTEIN_KINASE_DOM"/>
    <property type="match status" value="1"/>
</dbReference>
<feature type="chain" id="PRO_5046804801" evidence="16">
    <location>
        <begin position="26"/>
        <end position="662"/>
    </location>
</feature>
<feature type="signal peptide" evidence="16">
    <location>
        <begin position="1"/>
        <end position="25"/>
    </location>
</feature>
<feature type="domain" description="Protein kinase" evidence="17">
    <location>
        <begin position="343"/>
        <end position="616"/>
    </location>
</feature>
<dbReference type="InterPro" id="IPR008271">
    <property type="entry name" value="Ser/Thr_kinase_AS"/>
</dbReference>
<protein>
    <submittedName>
        <fullName evidence="20">Cysteine-rich receptor-like protein kinase 38 isoform X1</fullName>
    </submittedName>
</protein>
<sequence length="662" mass="73744">MKNSTAILLTSSFILLLQTLHGVNAGFVCIGSSFRTNSSYHKNRDSLFSTLSDKVTTNGGFYNASLDGVHVLAFCRRDYERQGCIDCVEKSIRQIKTSCSNLVDSFNCDSDDRDRVSCFVRTTNHSTYRLPEFGPATLDPSPLAIDTSTKNMTLFRQEWDAMVDRALEAATVDTSTAVLKYYGAVKAEFTEFPNVYMMMQCTPDITSDECKKCLQESVTYFKNQFWGRQGGGICRPSCVFRWDLDAFYGAFANVTRVSAPPRALVPRAQAMNDKHCRVVKGGGIIAIFVVPSFINLLVFIGLIKAYSRIRKSNNRINEQQGDSGGQSMLRFDFGMILIATEDFSSVNTIGQGGFGSVYKGILPGGQEVAVKRLKKGSGQGDIEFKNEVLLLTRLQHRNLVKLFGFCNEGDEQIIVYEFVPNSSLDNFIFDEEKRLLLTWNMRFRIIEGVARGLLYLHEDSQLRIIHRDLKASNVLLDADMNPKISDFGMARLFNMDQTRAVTRKVVGTLGYMAPEYVKNRRVSAKTDVYSFGVVLLEIITGRSNKNYFESLGLPAYAWKCWVAGEAASIIDHVLSRSSTTEIMRFIHIGLLCVQENVAKRPTMNLVLQWLASDTVVIPLPTAAGFTTHLPVELHGTDASNQAQGGAGTLSLNMLTVTELSPR</sequence>
<dbReference type="PROSITE" id="PS00108">
    <property type="entry name" value="PROTEIN_KINASE_ST"/>
    <property type="match status" value="1"/>
</dbReference>
<dbReference type="Gene3D" id="1.10.510.10">
    <property type="entry name" value="Transferase(Phosphotransferase) domain 1"/>
    <property type="match status" value="1"/>
</dbReference>
<gene>
    <name evidence="20" type="primary">LOC104737297</name>
</gene>
<evidence type="ECO:0000313" key="19">
    <source>
        <dbReference type="Proteomes" id="UP000694864"/>
    </source>
</evidence>
<proteinExistence type="predicted"/>
<comment type="subcellular location">
    <subcellularLocation>
        <location evidence="1">Membrane</location>
        <topology evidence="1">Single-pass membrane protein</topology>
    </subcellularLocation>
</comment>